<sequence>MKFSDYATPRPSLKYSPEYFASLTFEVAQSINYPAIAAPGLITGWCFDSDEPCSADGTLVQPGEVVPHANDLLPISRTMEAAYLAGSRSVVVNLGERQVPYHFSKVRLLLAIKNNRPAVFSARSLYTHISANNILLPSDLERFQSLRIREPVAGLQVTRFSLWTLVCLLGETWLDDVVNALLELLYLKN</sequence>
<dbReference type="AlphaFoldDB" id="A0AAD7DFN5"/>
<accession>A0AAD7DFN5</accession>
<reference evidence="1" key="1">
    <citation type="submission" date="2023-03" db="EMBL/GenBank/DDBJ databases">
        <title>Massive genome expansion in bonnet fungi (Mycena s.s.) driven by repeated elements and novel gene families across ecological guilds.</title>
        <authorList>
            <consortium name="Lawrence Berkeley National Laboratory"/>
            <person name="Harder C.B."/>
            <person name="Miyauchi S."/>
            <person name="Viragh M."/>
            <person name="Kuo A."/>
            <person name="Thoen E."/>
            <person name="Andreopoulos B."/>
            <person name="Lu D."/>
            <person name="Skrede I."/>
            <person name="Drula E."/>
            <person name="Henrissat B."/>
            <person name="Morin E."/>
            <person name="Kohler A."/>
            <person name="Barry K."/>
            <person name="LaButti K."/>
            <person name="Morin E."/>
            <person name="Salamov A."/>
            <person name="Lipzen A."/>
            <person name="Mereny Z."/>
            <person name="Hegedus B."/>
            <person name="Baldrian P."/>
            <person name="Stursova M."/>
            <person name="Weitz H."/>
            <person name="Taylor A."/>
            <person name="Grigoriev I.V."/>
            <person name="Nagy L.G."/>
            <person name="Martin F."/>
            <person name="Kauserud H."/>
        </authorList>
    </citation>
    <scope>NUCLEOTIDE SEQUENCE</scope>
    <source>
        <strain evidence="1">CBHHK067</strain>
    </source>
</reference>
<dbReference type="EMBL" id="JARKIE010000066">
    <property type="protein sequence ID" value="KAJ7690272.1"/>
    <property type="molecule type" value="Genomic_DNA"/>
</dbReference>
<feature type="non-terminal residue" evidence="1">
    <location>
        <position position="189"/>
    </location>
</feature>
<evidence type="ECO:0000313" key="2">
    <source>
        <dbReference type="Proteomes" id="UP001221757"/>
    </source>
</evidence>
<gene>
    <name evidence="1" type="ORF">B0H17DRAFT_936250</name>
</gene>
<evidence type="ECO:0000313" key="1">
    <source>
        <dbReference type="EMBL" id="KAJ7690272.1"/>
    </source>
</evidence>
<proteinExistence type="predicted"/>
<protein>
    <submittedName>
        <fullName evidence="1">Uncharacterized protein</fullName>
    </submittedName>
</protein>
<organism evidence="1 2">
    <name type="scientific">Mycena rosella</name>
    <name type="common">Pink bonnet</name>
    <name type="synonym">Agaricus rosellus</name>
    <dbReference type="NCBI Taxonomy" id="1033263"/>
    <lineage>
        <taxon>Eukaryota</taxon>
        <taxon>Fungi</taxon>
        <taxon>Dikarya</taxon>
        <taxon>Basidiomycota</taxon>
        <taxon>Agaricomycotina</taxon>
        <taxon>Agaricomycetes</taxon>
        <taxon>Agaricomycetidae</taxon>
        <taxon>Agaricales</taxon>
        <taxon>Marasmiineae</taxon>
        <taxon>Mycenaceae</taxon>
        <taxon>Mycena</taxon>
    </lineage>
</organism>
<keyword evidence="2" id="KW-1185">Reference proteome</keyword>
<name>A0AAD7DFN5_MYCRO</name>
<dbReference type="Proteomes" id="UP001221757">
    <property type="component" value="Unassembled WGS sequence"/>
</dbReference>
<comment type="caution">
    <text evidence="1">The sequence shown here is derived from an EMBL/GenBank/DDBJ whole genome shotgun (WGS) entry which is preliminary data.</text>
</comment>